<dbReference type="PANTHER" id="PTHR30238:SF0">
    <property type="entry name" value="THYLAKOID MEMBRANE PROTEIN TERC, CHLOROPLASTIC"/>
    <property type="match status" value="1"/>
</dbReference>
<dbReference type="PANTHER" id="PTHR30238">
    <property type="entry name" value="MEMBRANE BOUND PREDICTED REDOX MODULATOR"/>
    <property type="match status" value="1"/>
</dbReference>
<protein>
    <recommendedName>
        <fullName evidence="9">Tellurium resistance protein TerC</fullName>
    </recommendedName>
</protein>
<feature type="transmembrane region" description="Helical" evidence="6">
    <location>
        <begin position="298"/>
        <end position="319"/>
    </location>
</feature>
<feature type="transmembrane region" description="Helical" evidence="6">
    <location>
        <begin position="26"/>
        <end position="45"/>
    </location>
</feature>
<evidence type="ECO:0000256" key="5">
    <source>
        <dbReference type="SAM" id="MobiDB-lite"/>
    </source>
</evidence>
<comment type="subcellular location">
    <subcellularLocation>
        <location evidence="1">Membrane</location>
        <topology evidence="1">Multi-pass membrane protein</topology>
    </subcellularLocation>
</comment>
<organism evidence="7 8">
    <name type="scientific">Durusdinium trenchii</name>
    <dbReference type="NCBI Taxonomy" id="1381693"/>
    <lineage>
        <taxon>Eukaryota</taxon>
        <taxon>Sar</taxon>
        <taxon>Alveolata</taxon>
        <taxon>Dinophyceae</taxon>
        <taxon>Suessiales</taxon>
        <taxon>Symbiodiniaceae</taxon>
        <taxon>Durusdinium</taxon>
    </lineage>
</organism>
<dbReference type="InterPro" id="IPR005496">
    <property type="entry name" value="Integral_membrane_TerC"/>
</dbReference>
<accession>A0ABP0SFG9</accession>
<feature type="transmembrane region" description="Helical" evidence="6">
    <location>
        <begin position="88"/>
        <end position="109"/>
    </location>
</feature>
<reference evidence="7 8" key="1">
    <citation type="submission" date="2024-02" db="EMBL/GenBank/DDBJ databases">
        <authorList>
            <person name="Chen Y."/>
            <person name="Shah S."/>
            <person name="Dougan E. K."/>
            <person name="Thang M."/>
            <person name="Chan C."/>
        </authorList>
    </citation>
    <scope>NUCLEOTIDE SEQUENCE [LARGE SCALE GENOMIC DNA]</scope>
</reference>
<dbReference type="Pfam" id="PF03741">
    <property type="entry name" value="TerC"/>
    <property type="match status" value="2"/>
</dbReference>
<keyword evidence="3 6" id="KW-1133">Transmembrane helix</keyword>
<gene>
    <name evidence="7" type="ORF">CCMP2556_LOCUS51609</name>
</gene>
<feature type="transmembrane region" description="Helical" evidence="6">
    <location>
        <begin position="57"/>
        <end position="76"/>
    </location>
</feature>
<keyword evidence="2 6" id="KW-0812">Transmembrane</keyword>
<feature type="transmembrane region" description="Helical" evidence="6">
    <location>
        <begin position="331"/>
        <end position="350"/>
    </location>
</feature>
<keyword evidence="4 6" id="KW-0472">Membrane</keyword>
<feature type="transmembrane region" description="Helical" evidence="6">
    <location>
        <begin position="268"/>
        <end position="286"/>
    </location>
</feature>
<evidence type="ECO:0000313" key="8">
    <source>
        <dbReference type="Proteomes" id="UP001642484"/>
    </source>
</evidence>
<proteinExistence type="predicted"/>
<evidence type="ECO:0000313" key="7">
    <source>
        <dbReference type="EMBL" id="CAK9111128.1"/>
    </source>
</evidence>
<feature type="region of interest" description="Disordered" evidence="5">
    <location>
        <begin position="393"/>
        <end position="431"/>
    </location>
</feature>
<comment type="caution">
    <text evidence="7">The sequence shown here is derived from an EMBL/GenBank/DDBJ whole genome shotgun (WGS) entry which is preliminary data.</text>
</comment>
<dbReference type="Proteomes" id="UP001642484">
    <property type="component" value="Unassembled WGS sequence"/>
</dbReference>
<evidence type="ECO:0000256" key="6">
    <source>
        <dbReference type="SAM" id="Phobius"/>
    </source>
</evidence>
<evidence type="ECO:0008006" key="9">
    <source>
        <dbReference type="Google" id="ProtNLM"/>
    </source>
</evidence>
<evidence type="ECO:0000256" key="4">
    <source>
        <dbReference type="ARBA" id="ARBA00023136"/>
    </source>
</evidence>
<evidence type="ECO:0000256" key="1">
    <source>
        <dbReference type="ARBA" id="ARBA00004141"/>
    </source>
</evidence>
<evidence type="ECO:0000256" key="3">
    <source>
        <dbReference type="ARBA" id="ARBA00022989"/>
    </source>
</evidence>
<dbReference type="EMBL" id="CAXAMN010027506">
    <property type="protein sequence ID" value="CAK9111128.1"/>
    <property type="molecule type" value="Genomic_DNA"/>
</dbReference>
<sequence length="431" mass="47237">MAFDVNFLAPSQVGRMPVPTAARLSSFWLCMGLCFNIFILSHLGWEASSGFMQGFVLEYMLSFDNLFVFHLIFAYYCTPEALVYRALYFGIVGAIAFRVLLITLGYSLVNTGVFLVKFGFGALLIYSGWKTAADEEEDQDPSKNQFIAMVTKVLPISDHYEPGGNFFLDEERDQRDDVELFDRARQIDARDRRESLDGLLSTQSIDSDNAGANLPRLESFEGSSLLEPGGAVVPAGAAGGADPDRGGTAAFVARGVDGRGARKPKASLLLLVVIALWIVDLVFAMDSVASKLATVNDLYLNVASAAFAMMGLRSLYFLMESLVQSFHMLKYGIAAILVLIGLKMVFSVWFEISNSVTFVLIIAICIASAVSSYWLPSVRQSCTALVAEEDNLETLPEGDGREGRTSFEEVEELEPMTPSRPVAMPVKFDDP</sequence>
<feature type="transmembrane region" description="Helical" evidence="6">
    <location>
        <begin position="356"/>
        <end position="375"/>
    </location>
</feature>
<name>A0ABP0SFG9_9DINO</name>
<evidence type="ECO:0000256" key="2">
    <source>
        <dbReference type="ARBA" id="ARBA00022692"/>
    </source>
</evidence>
<feature type="compositionally biased region" description="Basic and acidic residues" evidence="5">
    <location>
        <begin position="398"/>
        <end position="407"/>
    </location>
</feature>
<keyword evidence="8" id="KW-1185">Reference proteome</keyword>